<feature type="compositionally biased region" description="Acidic residues" evidence="1">
    <location>
        <begin position="133"/>
        <end position="144"/>
    </location>
</feature>
<sequence length="279" mass="30590">MENTGSKKRKFRTGAVDMPMLKYLCDEMAKGGDEHFFSALINLGILADVFAYRSEYHKDVDVTAREHGHNELAEMIAMPSRELPCDRDMETLTIGTLIDAVQQERSLANYDSIYSSHSDDDSSSSPSGYNGDCDSEDDQFEDNTDAIFGGCESQNSIHNSDLNDEKKSLDDVIIQEPESPSDDQFEDNTDAIFGGCESQKSLDDVIIQEPESPSDITVLHFAASSGSLENVKCLVEHGADVNCERRNFGSALHAAALSGSLEIVKYLVEHGADVNLSVD</sequence>
<dbReference type="PANTHER" id="PTHR22677:SF4">
    <property type="entry name" value="USHER SYNDROME TYPE-1G PROTEIN-LIKE PROTEIN"/>
    <property type="match status" value="1"/>
</dbReference>
<dbReference type="AlphaFoldDB" id="A0A6S7JTY9"/>
<dbReference type="PRINTS" id="PR01415">
    <property type="entry name" value="ANKYRIN"/>
</dbReference>
<dbReference type="PANTHER" id="PTHR22677">
    <property type="entry name" value="ANKYRIN REPEAT DOMAIN-CONTAINING PROTEIN 60"/>
    <property type="match status" value="1"/>
</dbReference>
<evidence type="ECO:0000313" key="3">
    <source>
        <dbReference type="Proteomes" id="UP001152795"/>
    </source>
</evidence>
<feature type="region of interest" description="Disordered" evidence="1">
    <location>
        <begin position="113"/>
        <end position="163"/>
    </location>
</feature>
<dbReference type="SUPFAM" id="SSF48403">
    <property type="entry name" value="Ankyrin repeat"/>
    <property type="match status" value="1"/>
</dbReference>
<keyword evidence="3" id="KW-1185">Reference proteome</keyword>
<evidence type="ECO:0000313" key="2">
    <source>
        <dbReference type="EMBL" id="CAB4019912.1"/>
    </source>
</evidence>
<evidence type="ECO:0000256" key="1">
    <source>
        <dbReference type="SAM" id="MobiDB-lite"/>
    </source>
</evidence>
<name>A0A6S7JTY9_PARCT</name>
<dbReference type="Gene3D" id="1.25.40.20">
    <property type="entry name" value="Ankyrin repeat-containing domain"/>
    <property type="match status" value="1"/>
</dbReference>
<reference evidence="2" key="1">
    <citation type="submission" date="2020-04" db="EMBL/GenBank/DDBJ databases">
        <authorList>
            <person name="Alioto T."/>
            <person name="Alioto T."/>
            <person name="Gomez Garrido J."/>
        </authorList>
    </citation>
    <scope>NUCLEOTIDE SEQUENCE</scope>
    <source>
        <strain evidence="2">A484AB</strain>
    </source>
</reference>
<accession>A0A6S7JTY9</accession>
<dbReference type="SMART" id="SM00248">
    <property type="entry name" value="ANK"/>
    <property type="match status" value="2"/>
</dbReference>
<dbReference type="PROSITE" id="PS50088">
    <property type="entry name" value="ANK_REPEAT"/>
    <property type="match status" value="2"/>
</dbReference>
<dbReference type="EMBL" id="CACRXK020010682">
    <property type="protein sequence ID" value="CAB4019912.1"/>
    <property type="molecule type" value="Genomic_DNA"/>
</dbReference>
<protein>
    <submittedName>
        <fullName evidence="2">Ankyrin repeat domain-containing</fullName>
    </submittedName>
</protein>
<dbReference type="OrthoDB" id="426293at2759"/>
<dbReference type="Proteomes" id="UP001152795">
    <property type="component" value="Unassembled WGS sequence"/>
</dbReference>
<gene>
    <name evidence="2" type="ORF">PACLA_8A022439</name>
</gene>
<dbReference type="InterPro" id="IPR036770">
    <property type="entry name" value="Ankyrin_rpt-contain_sf"/>
</dbReference>
<dbReference type="PROSITE" id="PS50297">
    <property type="entry name" value="ANK_REP_REGION"/>
    <property type="match status" value="2"/>
</dbReference>
<dbReference type="InterPro" id="IPR039323">
    <property type="entry name" value="ANKRD_45/46/60"/>
</dbReference>
<dbReference type="InterPro" id="IPR002110">
    <property type="entry name" value="Ankyrin_rpt"/>
</dbReference>
<organism evidence="2 3">
    <name type="scientific">Paramuricea clavata</name>
    <name type="common">Red gorgonian</name>
    <name type="synonym">Violescent sea-whip</name>
    <dbReference type="NCBI Taxonomy" id="317549"/>
    <lineage>
        <taxon>Eukaryota</taxon>
        <taxon>Metazoa</taxon>
        <taxon>Cnidaria</taxon>
        <taxon>Anthozoa</taxon>
        <taxon>Octocorallia</taxon>
        <taxon>Malacalcyonacea</taxon>
        <taxon>Plexauridae</taxon>
        <taxon>Paramuricea</taxon>
    </lineage>
</organism>
<dbReference type="Pfam" id="PF12796">
    <property type="entry name" value="Ank_2"/>
    <property type="match status" value="1"/>
</dbReference>
<feature type="non-terminal residue" evidence="2">
    <location>
        <position position="279"/>
    </location>
</feature>
<proteinExistence type="predicted"/>
<comment type="caution">
    <text evidence="2">The sequence shown here is derived from an EMBL/GenBank/DDBJ whole genome shotgun (WGS) entry which is preliminary data.</text>
</comment>